<comment type="catalytic activity">
    <reaction evidence="1">
        <text>acetate + ATP + CoA = acetyl-CoA + ADP + phosphate</text>
        <dbReference type="Rhea" id="RHEA:15081"/>
        <dbReference type="ChEBI" id="CHEBI:30089"/>
        <dbReference type="ChEBI" id="CHEBI:30616"/>
        <dbReference type="ChEBI" id="CHEBI:43474"/>
        <dbReference type="ChEBI" id="CHEBI:57287"/>
        <dbReference type="ChEBI" id="CHEBI:57288"/>
        <dbReference type="ChEBI" id="CHEBI:456216"/>
        <dbReference type="EC" id="6.2.1.13"/>
    </reaction>
</comment>
<evidence type="ECO:0000256" key="3">
    <source>
        <dbReference type="ARBA" id="ARBA00022598"/>
    </source>
</evidence>
<evidence type="ECO:0000313" key="10">
    <source>
        <dbReference type="EMBL" id="PWR72800.1"/>
    </source>
</evidence>
<dbReference type="SUPFAM" id="SSF51735">
    <property type="entry name" value="NAD(P)-binding Rossmann-fold domains"/>
    <property type="match status" value="1"/>
</dbReference>
<dbReference type="PANTHER" id="PTHR11117:SF2">
    <property type="entry name" value="SUCCINATE--COA LIGASE [ADP_GDP-FORMING] SUBUNIT ALPHA, MITOCHONDRIAL"/>
    <property type="match status" value="1"/>
</dbReference>
<dbReference type="Pfam" id="PF02629">
    <property type="entry name" value="CoA_binding"/>
    <property type="match status" value="1"/>
</dbReference>
<dbReference type="GO" id="GO:0000166">
    <property type="term" value="F:nucleotide binding"/>
    <property type="evidence" value="ECO:0007669"/>
    <property type="project" value="UniProtKB-KW"/>
</dbReference>
<comment type="catalytic activity">
    <reaction evidence="5 8">
        <text>succinate + ATP + CoA = succinyl-CoA + ADP + phosphate</text>
        <dbReference type="Rhea" id="RHEA:17661"/>
        <dbReference type="ChEBI" id="CHEBI:30031"/>
        <dbReference type="ChEBI" id="CHEBI:30616"/>
        <dbReference type="ChEBI" id="CHEBI:43474"/>
        <dbReference type="ChEBI" id="CHEBI:57287"/>
        <dbReference type="ChEBI" id="CHEBI:57292"/>
        <dbReference type="ChEBI" id="CHEBI:456216"/>
        <dbReference type="EC" id="6.2.1.5"/>
    </reaction>
</comment>
<dbReference type="PROSITE" id="PS01216">
    <property type="entry name" value="SUCCINYL_COA_LIG_1"/>
    <property type="match status" value="1"/>
</dbReference>
<comment type="pathway">
    <text evidence="5 8">Carbohydrate metabolism; tricarboxylic acid cycle; succinate from succinyl-CoA (ligase route): step 1/1.</text>
</comment>
<dbReference type="OrthoDB" id="55711at2157"/>
<evidence type="ECO:0000256" key="8">
    <source>
        <dbReference type="RuleBase" id="RU000699"/>
    </source>
</evidence>
<dbReference type="InterPro" id="IPR005811">
    <property type="entry name" value="SUCC_ACL_C"/>
</dbReference>
<protein>
    <recommendedName>
        <fullName evidence="5">Succinate--CoA ligase [ADP-forming] subunit alpha</fullName>
        <ecNumber evidence="5">6.2.1.5</ecNumber>
    </recommendedName>
    <alternativeName>
        <fullName evidence="5">Succinyl-CoA synthetase subunit alpha</fullName>
        <shortName evidence="5">SCS-alpha</shortName>
    </alternativeName>
</protein>
<dbReference type="SMART" id="SM00881">
    <property type="entry name" value="CoA_binding"/>
    <property type="match status" value="1"/>
</dbReference>
<dbReference type="InterPro" id="IPR016102">
    <property type="entry name" value="Succinyl-CoA_synth-like"/>
</dbReference>
<dbReference type="RefSeq" id="WP_109968312.1">
    <property type="nucleotide sequence ID" value="NZ_CP176093.1"/>
</dbReference>
<evidence type="ECO:0000256" key="4">
    <source>
        <dbReference type="ARBA" id="ARBA00022741"/>
    </source>
</evidence>
<dbReference type="PIRSF" id="PIRSF001553">
    <property type="entry name" value="SucCS_alpha"/>
    <property type="match status" value="1"/>
</dbReference>
<evidence type="ECO:0000256" key="7">
    <source>
        <dbReference type="RuleBase" id="RU000677"/>
    </source>
</evidence>
<comment type="caution">
    <text evidence="10">The sequence shown here is derived from an EMBL/GenBank/DDBJ whole genome shotgun (WGS) entry which is preliminary data.</text>
</comment>
<feature type="binding site" evidence="5">
    <location>
        <position position="163"/>
    </location>
    <ligand>
        <name>substrate</name>
        <note>ligand shared with subunit beta</note>
    </ligand>
</feature>
<dbReference type="PROSITE" id="PS00399">
    <property type="entry name" value="SUCCINYL_COA_LIG_2"/>
    <property type="match status" value="1"/>
</dbReference>
<dbReference type="GO" id="GO:0043758">
    <property type="term" value="F:acetate-CoA ligase (ADP-forming) activity"/>
    <property type="evidence" value="ECO:0007669"/>
    <property type="project" value="UniProtKB-EC"/>
</dbReference>
<dbReference type="FunFam" id="3.40.50.720:FF:000277">
    <property type="entry name" value="Succinate--CoA ligase [ADP-forming] subunit alpha"/>
    <property type="match status" value="1"/>
</dbReference>
<evidence type="ECO:0000256" key="5">
    <source>
        <dbReference type="HAMAP-Rule" id="MF_01988"/>
    </source>
</evidence>
<evidence type="ECO:0000256" key="1">
    <source>
        <dbReference type="ARBA" id="ARBA00001619"/>
    </source>
</evidence>
<dbReference type="PANTHER" id="PTHR11117">
    <property type="entry name" value="SUCCINYL-COA LIGASE SUBUNIT ALPHA"/>
    <property type="match status" value="1"/>
</dbReference>
<dbReference type="InterPro" id="IPR005810">
    <property type="entry name" value="CoA_lig_alpha"/>
</dbReference>
<organism evidence="10 11">
    <name type="scientific">Methanospirillum lacunae</name>
    <dbReference type="NCBI Taxonomy" id="668570"/>
    <lineage>
        <taxon>Archaea</taxon>
        <taxon>Methanobacteriati</taxon>
        <taxon>Methanobacteriota</taxon>
        <taxon>Stenosarchaea group</taxon>
        <taxon>Methanomicrobia</taxon>
        <taxon>Methanomicrobiales</taxon>
        <taxon>Methanospirillaceae</taxon>
        <taxon>Methanospirillum</taxon>
    </lineage>
</organism>
<proteinExistence type="inferred from homology"/>
<dbReference type="Pfam" id="PF00549">
    <property type="entry name" value="Ligase_CoA"/>
    <property type="match status" value="1"/>
</dbReference>
<feature type="domain" description="CoA-binding" evidence="9">
    <location>
        <begin position="3"/>
        <end position="104"/>
    </location>
</feature>
<dbReference type="GO" id="GO:0006099">
    <property type="term" value="P:tricarboxylic acid cycle"/>
    <property type="evidence" value="ECO:0007669"/>
    <property type="project" value="UniProtKB-UniRule"/>
</dbReference>
<comment type="similarity">
    <text evidence="5 7">Belongs to the succinate/malate CoA ligase alpha subunit family.</text>
</comment>
<dbReference type="Gene3D" id="3.40.50.261">
    <property type="entry name" value="Succinyl-CoA synthetase domains"/>
    <property type="match status" value="1"/>
</dbReference>
<feature type="active site" description="Tele-phosphohistidine intermediate" evidence="5 6">
    <location>
        <position position="247"/>
    </location>
</feature>
<dbReference type="EC" id="6.2.1.5" evidence="5"/>
<evidence type="ECO:0000313" key="11">
    <source>
        <dbReference type="Proteomes" id="UP000245657"/>
    </source>
</evidence>
<keyword evidence="11" id="KW-1185">Reference proteome</keyword>
<reference evidence="10 11" key="1">
    <citation type="submission" date="2018-05" db="EMBL/GenBank/DDBJ databases">
        <title>Draft genome of Methanospirillum lacunae Ki8-1.</title>
        <authorList>
            <person name="Dueholm M.S."/>
            <person name="Nielsen P.H."/>
            <person name="Bakmann L.F."/>
            <person name="Otzen D.E."/>
        </authorList>
    </citation>
    <scope>NUCLEOTIDE SEQUENCE [LARGE SCALE GENOMIC DNA]</scope>
    <source>
        <strain evidence="10 11">Ki8-1</strain>
    </source>
</reference>
<dbReference type="GO" id="GO:0004776">
    <property type="term" value="F:succinate-CoA ligase (GDP-forming) activity"/>
    <property type="evidence" value="ECO:0007669"/>
    <property type="project" value="TreeGrafter"/>
</dbReference>
<dbReference type="InterPro" id="IPR033847">
    <property type="entry name" value="Citrt_syn/SCS-alpha_CS"/>
</dbReference>
<dbReference type="AlphaFoldDB" id="A0A2V2N2E9"/>
<keyword evidence="3 5" id="KW-0436">Ligase</keyword>
<sequence length="288" mass="29568">MIYADKNTRVIVQGATGNQGSFHIGRMNQYAQSVGGCGVVAGVTPGKGGQESAGVPVYNSVQEAVDAHDVSASVMFVPGVAAGDSIMEAADAGLELVVAITEHIPVHDVMKACSYAAMRDCTVIGPNCPGLLCPGEISMGIMPSHLYTRGPVGVISRSGTLTYEVVHELTRAGIGQSSVVGIGGDPVIGQTFADVLEQFSEDSQTKAVVLLGELGGNLEEEGARMADLPVVVFIAGTTAPPEKRMGHAGAIVSGGEGDANSKIKRLKSLGIPVASRLSEIPGLIKEMV</sequence>
<dbReference type="Proteomes" id="UP000245657">
    <property type="component" value="Unassembled WGS sequence"/>
</dbReference>
<keyword evidence="4 5" id="KW-0547">Nucleotide-binding</keyword>
<dbReference type="InterPro" id="IPR003781">
    <property type="entry name" value="CoA-bd"/>
</dbReference>
<accession>A0A2V2N2E9</accession>
<dbReference type="UniPathway" id="UPA00223">
    <property type="reaction ID" value="UER00999"/>
</dbReference>
<name>A0A2V2N2E9_9EURY</name>
<dbReference type="Gene3D" id="3.40.50.720">
    <property type="entry name" value="NAD(P)-binding Rossmann-like Domain"/>
    <property type="match status" value="1"/>
</dbReference>
<feature type="binding site" evidence="5">
    <location>
        <begin position="16"/>
        <end position="19"/>
    </location>
    <ligand>
        <name>CoA</name>
        <dbReference type="ChEBI" id="CHEBI:57287"/>
    </ligand>
</feature>
<evidence type="ECO:0000256" key="2">
    <source>
        <dbReference type="ARBA" id="ARBA00022532"/>
    </source>
</evidence>
<dbReference type="InterPro" id="IPR036291">
    <property type="entry name" value="NAD(P)-bd_dom_sf"/>
</dbReference>
<comment type="subunit">
    <text evidence="5 8">Heterotetramer of two alpha and two beta subunits.</text>
</comment>
<gene>
    <name evidence="5" type="primary">sucD</name>
    <name evidence="10" type="ORF">DK846_07575</name>
</gene>
<dbReference type="HAMAP" id="MF_01988">
    <property type="entry name" value="Succ_CoA_alpha"/>
    <property type="match status" value="1"/>
</dbReference>
<evidence type="ECO:0000256" key="6">
    <source>
        <dbReference type="PIRSR" id="PIRSR001553-1"/>
    </source>
</evidence>
<dbReference type="NCBIfam" id="NF004230">
    <property type="entry name" value="PRK05678.1"/>
    <property type="match status" value="1"/>
</dbReference>
<dbReference type="SUPFAM" id="SSF52210">
    <property type="entry name" value="Succinyl-CoA synthetase domains"/>
    <property type="match status" value="1"/>
</dbReference>
<dbReference type="PRINTS" id="PR01798">
    <property type="entry name" value="SCOASYNTHASE"/>
</dbReference>
<feature type="binding site" evidence="5">
    <location>
        <position position="47"/>
    </location>
    <ligand>
        <name>CoA</name>
        <dbReference type="ChEBI" id="CHEBI:57287"/>
    </ligand>
</feature>
<dbReference type="GO" id="GO:0004775">
    <property type="term" value="F:succinate-CoA ligase (ADP-forming) activity"/>
    <property type="evidence" value="ECO:0007669"/>
    <property type="project" value="UniProtKB-UniRule"/>
</dbReference>
<dbReference type="GeneID" id="97548495"/>
<dbReference type="NCBIfam" id="TIGR01019">
    <property type="entry name" value="sucCoAalpha"/>
    <property type="match status" value="1"/>
</dbReference>
<feature type="binding site" evidence="5">
    <location>
        <begin position="100"/>
        <end position="102"/>
    </location>
    <ligand>
        <name>CoA</name>
        <dbReference type="ChEBI" id="CHEBI:57287"/>
    </ligand>
</feature>
<keyword evidence="2 5" id="KW-0816">Tricarboxylic acid cycle</keyword>
<comment type="catalytic activity">
    <reaction evidence="5">
        <text>GTP + succinate + CoA = succinyl-CoA + GDP + phosphate</text>
        <dbReference type="Rhea" id="RHEA:22120"/>
        <dbReference type="ChEBI" id="CHEBI:30031"/>
        <dbReference type="ChEBI" id="CHEBI:37565"/>
        <dbReference type="ChEBI" id="CHEBI:43474"/>
        <dbReference type="ChEBI" id="CHEBI:57287"/>
        <dbReference type="ChEBI" id="CHEBI:57292"/>
        <dbReference type="ChEBI" id="CHEBI:58189"/>
    </reaction>
</comment>
<dbReference type="GO" id="GO:0009361">
    <property type="term" value="C:succinate-CoA ligase complex (ADP-forming)"/>
    <property type="evidence" value="ECO:0007669"/>
    <property type="project" value="TreeGrafter"/>
</dbReference>
<comment type="function">
    <text evidence="5 8">Succinyl-CoA synthetase functions in the citric acid cycle (TCA), coupling the hydrolysis of succinyl-CoA to the synthesis of either ATP or GTP and thus represents the only step of substrate-level phosphorylation in the TCA. The alpha subunit of the enzyme binds the substrates coenzyme A and phosphate, while succinate binding and nucleotide specificity is provided by the beta subunit.</text>
</comment>
<dbReference type="InterPro" id="IPR017440">
    <property type="entry name" value="Cit_synth/succinyl-CoA_lig_AS"/>
</dbReference>
<evidence type="ECO:0000259" key="9">
    <source>
        <dbReference type="SMART" id="SM00881"/>
    </source>
</evidence>
<dbReference type="EMBL" id="QGMY01000006">
    <property type="protein sequence ID" value="PWR72800.1"/>
    <property type="molecule type" value="Genomic_DNA"/>
</dbReference>